<dbReference type="WBParaSite" id="HDID_0000771301-mRNA-1">
    <property type="protein sequence ID" value="HDID_0000771301-mRNA-1"/>
    <property type="gene ID" value="HDID_0000771301"/>
</dbReference>
<dbReference type="EMBL" id="UYSG01010968">
    <property type="protein sequence ID" value="VDL60029.1"/>
    <property type="molecule type" value="Genomic_DNA"/>
</dbReference>
<sequence>MAVSLFTLKIAGCHTAAAEGVRKGGLVERARGEVFDIRSKEEIRGRCQFQPFCIVVSGVVILPVVSLTPSTSIFYDEILVDVDVNALSAPRADFSLLHSVERYRFLRMLHQRLLHAFS</sequence>
<name>A0A0R3SRC5_HYMDI</name>
<reference evidence="1 2" key="2">
    <citation type="submission" date="2018-11" db="EMBL/GenBank/DDBJ databases">
        <authorList>
            <consortium name="Pathogen Informatics"/>
        </authorList>
    </citation>
    <scope>NUCLEOTIDE SEQUENCE [LARGE SCALE GENOMIC DNA]</scope>
</reference>
<proteinExistence type="predicted"/>
<evidence type="ECO:0000313" key="3">
    <source>
        <dbReference type="WBParaSite" id="HDID_0000771301-mRNA-1"/>
    </source>
</evidence>
<dbReference type="AlphaFoldDB" id="A0A0R3SRC5"/>
<evidence type="ECO:0000313" key="1">
    <source>
        <dbReference type="EMBL" id="VDL60029.1"/>
    </source>
</evidence>
<organism evidence="3">
    <name type="scientific">Hymenolepis diminuta</name>
    <name type="common">Rat tapeworm</name>
    <dbReference type="NCBI Taxonomy" id="6216"/>
    <lineage>
        <taxon>Eukaryota</taxon>
        <taxon>Metazoa</taxon>
        <taxon>Spiralia</taxon>
        <taxon>Lophotrochozoa</taxon>
        <taxon>Platyhelminthes</taxon>
        <taxon>Cestoda</taxon>
        <taxon>Eucestoda</taxon>
        <taxon>Cyclophyllidea</taxon>
        <taxon>Hymenolepididae</taxon>
        <taxon>Hymenolepis</taxon>
    </lineage>
</organism>
<dbReference type="Proteomes" id="UP000274504">
    <property type="component" value="Unassembled WGS sequence"/>
</dbReference>
<accession>A0A0R3SRC5</accession>
<reference evidence="3" key="1">
    <citation type="submission" date="2017-02" db="UniProtKB">
        <authorList>
            <consortium name="WormBaseParasite"/>
        </authorList>
    </citation>
    <scope>IDENTIFICATION</scope>
</reference>
<evidence type="ECO:0000313" key="2">
    <source>
        <dbReference type="Proteomes" id="UP000274504"/>
    </source>
</evidence>
<gene>
    <name evidence="1" type="ORF">HDID_LOCUS7711</name>
</gene>
<protein>
    <submittedName>
        <fullName evidence="1 3">Uncharacterized protein</fullName>
    </submittedName>
</protein>